<comment type="caution">
    <text evidence="1">The sequence shown here is derived from an EMBL/GenBank/DDBJ whole genome shotgun (WGS) entry which is preliminary data.</text>
</comment>
<reference evidence="1 2" key="1">
    <citation type="submission" date="2019-06" db="EMBL/GenBank/DDBJ databases">
        <title>Draft genome sequence of Clostridium diolis DSM 15410.</title>
        <authorList>
            <person name="Kobayashi H."/>
            <person name="Tanizawa Y."/>
            <person name="Tohno M."/>
        </authorList>
    </citation>
    <scope>NUCLEOTIDE SEQUENCE [LARGE SCALE GENOMIC DNA]</scope>
    <source>
        <strain evidence="1 2">DSM 15410</strain>
    </source>
</reference>
<organism evidence="1 2">
    <name type="scientific">Clostridium diolis</name>
    <dbReference type="NCBI Taxonomy" id="223919"/>
    <lineage>
        <taxon>Bacteria</taxon>
        <taxon>Bacillati</taxon>
        <taxon>Bacillota</taxon>
        <taxon>Clostridia</taxon>
        <taxon>Eubacteriales</taxon>
        <taxon>Clostridiaceae</taxon>
        <taxon>Clostridium</taxon>
    </lineage>
</organism>
<keyword evidence="2" id="KW-1185">Reference proteome</keyword>
<dbReference type="Proteomes" id="UP000325212">
    <property type="component" value="Unassembled WGS sequence"/>
</dbReference>
<evidence type="ECO:0008006" key="3">
    <source>
        <dbReference type="Google" id="ProtNLM"/>
    </source>
</evidence>
<dbReference type="RefSeq" id="WP_039773914.1">
    <property type="nucleotide sequence ID" value="NZ_CP043998.1"/>
</dbReference>
<gene>
    <name evidence="1" type="ORF">CDIOL_11360</name>
</gene>
<proteinExistence type="predicted"/>
<evidence type="ECO:0000313" key="1">
    <source>
        <dbReference type="EMBL" id="GEA30213.1"/>
    </source>
</evidence>
<accession>A0AAV3VWA0</accession>
<name>A0AAV3VWA0_9CLOT</name>
<protein>
    <recommendedName>
        <fullName evidence="3">HEPN domain-containing protein</fullName>
    </recommendedName>
</protein>
<sequence length="140" mass="16079">MNFHNLKDKLKQIRELIRVETDNVLALNASKCLALIFLADYYQVYYAFKYSKWNDCAMHSLASKLAKVERVFISDRTGLVEPLDMIILDRCSYAHGDVDLGTEEINVDDIEKLTNILDSLITPDIYDKAINLDINGYARN</sequence>
<evidence type="ECO:0000313" key="2">
    <source>
        <dbReference type="Proteomes" id="UP000325212"/>
    </source>
</evidence>
<dbReference type="AlphaFoldDB" id="A0AAV3VWA0"/>
<dbReference type="EMBL" id="BJLA01000002">
    <property type="protein sequence ID" value="GEA30213.1"/>
    <property type="molecule type" value="Genomic_DNA"/>
</dbReference>